<accession>A0AAN6FP10</accession>
<dbReference type="InterPro" id="IPR017907">
    <property type="entry name" value="Znf_RING_CS"/>
</dbReference>
<protein>
    <recommendedName>
        <fullName evidence="4">Eukaryotic translation initiation factor 4G1 eIF4E-binding domain-containing protein</fullName>
    </recommendedName>
</protein>
<gene>
    <name evidence="5" type="ORF">LTR82_008063</name>
    <name evidence="6" type="ORF">LTR91_000516</name>
</gene>
<dbReference type="SUPFAM" id="SSF101489">
    <property type="entry name" value="Eukaryotic initiation factor 4f subunit eIF4g, eIF4e-binding domain"/>
    <property type="match status" value="1"/>
</dbReference>
<dbReference type="InterPro" id="IPR036211">
    <property type="entry name" value="eIF4G_eIF4E-bd_sf"/>
</dbReference>
<dbReference type="GO" id="GO:0072344">
    <property type="term" value="P:rescue of stalled ribosome"/>
    <property type="evidence" value="ECO:0007669"/>
    <property type="project" value="InterPro"/>
</dbReference>
<proteinExistence type="predicted"/>
<evidence type="ECO:0000256" key="2">
    <source>
        <dbReference type="ARBA" id="ARBA00022771"/>
    </source>
</evidence>
<dbReference type="PROSITE" id="PS00518">
    <property type="entry name" value="ZF_RING_1"/>
    <property type="match status" value="1"/>
</dbReference>
<dbReference type="Pfam" id="PF12152">
    <property type="entry name" value="eIF_4G1"/>
    <property type="match status" value="1"/>
</dbReference>
<dbReference type="PANTHER" id="PTHR22938">
    <property type="entry name" value="ZINC FINGER PROTEIN 598"/>
    <property type="match status" value="1"/>
</dbReference>
<dbReference type="Pfam" id="PF25447">
    <property type="entry name" value="RING_ZNF598"/>
    <property type="match status" value="1"/>
</dbReference>
<dbReference type="Gene3D" id="1.20.970.30">
    <property type="entry name" value="eIF4G, eIF4E-binding domain"/>
    <property type="match status" value="1"/>
</dbReference>
<evidence type="ECO:0000256" key="3">
    <source>
        <dbReference type="ARBA" id="ARBA00022833"/>
    </source>
</evidence>
<reference evidence="5" key="1">
    <citation type="submission" date="2021-12" db="EMBL/GenBank/DDBJ databases">
        <title>Black yeast isolated from Biological Soil Crust.</title>
        <authorList>
            <person name="Kurbessoian T."/>
        </authorList>
    </citation>
    <scope>NUCLEOTIDE SEQUENCE</scope>
    <source>
        <strain evidence="5">CCFEE 5208</strain>
    </source>
</reference>
<name>A0AAN6FP10_9PEZI</name>
<dbReference type="GO" id="GO:0043022">
    <property type="term" value="F:ribosome binding"/>
    <property type="evidence" value="ECO:0007669"/>
    <property type="project" value="TreeGrafter"/>
</dbReference>
<evidence type="ECO:0000313" key="5">
    <source>
        <dbReference type="EMBL" id="KAK0321146.1"/>
    </source>
</evidence>
<sequence>MVETGAKTGARTASSSTRMGYLQAQFAKQTHSIELLEAELVIARAQVAHCIVPPYGPMKIVKPQRVTAGFQQDNTALPKELSTQAKNEQASKITTHINAAIASLRAGRKSLPVEFKQHSTESQARASEENLCGEGWLDSAILISMSTYAEVPLDIEKDGSGHIRCSRCRQYVIQFGVGPCNHRVCYECVLKMRAFHRGETCLVYKEHMPFMVFTDDCTKFQSRCAPENTMRQDADLRIFSTTQGSLIAAMTLLRFACPKNCPYERCAVWEDLHRHLLIEHNRFMCKHCASTKGLSVREHTLYTSQELRIHLRAAHSEQAYVLEQHSEILADPAADLRPTSIKFARYLASWEQSDYTYPNGITGPRTPTANDHASRIYQPGFLLQFRQVCNGKPTSDWDLQLAGLKQKYRPSIEEEHAIAARKQDKRAVRADKKAALRREKQVEAARDARAKKAHGYESYGIQLWCEVVGHCAESERFVEEDVEVGSDGQQLGSLRCVAADAYAKGVFA</sequence>
<reference evidence="6" key="2">
    <citation type="submission" date="2023-06" db="EMBL/GenBank/DDBJ databases">
        <title>Black Yeasts Isolated from many extreme environments.</title>
        <authorList>
            <person name="Coleine C."/>
            <person name="Stajich J.E."/>
            <person name="Selbmann L."/>
        </authorList>
    </citation>
    <scope>NUCLEOTIDE SEQUENCE</scope>
    <source>
        <strain evidence="6">CCFEE 5200</strain>
    </source>
</reference>
<evidence type="ECO:0000313" key="7">
    <source>
        <dbReference type="Proteomes" id="UP001168146"/>
    </source>
</evidence>
<evidence type="ECO:0000313" key="8">
    <source>
        <dbReference type="Proteomes" id="UP001175353"/>
    </source>
</evidence>
<evidence type="ECO:0000256" key="1">
    <source>
        <dbReference type="ARBA" id="ARBA00022723"/>
    </source>
</evidence>
<keyword evidence="2" id="KW-0863">Zinc-finger</keyword>
<dbReference type="EMBL" id="JAUJLE010000002">
    <property type="protein sequence ID" value="KAK1015491.1"/>
    <property type="molecule type" value="Genomic_DNA"/>
</dbReference>
<dbReference type="GO" id="GO:0008270">
    <property type="term" value="F:zinc ion binding"/>
    <property type="evidence" value="ECO:0007669"/>
    <property type="project" value="UniProtKB-KW"/>
</dbReference>
<keyword evidence="3" id="KW-0862">Zinc</keyword>
<dbReference type="AlphaFoldDB" id="A0AAN6FP10"/>
<evidence type="ECO:0000259" key="4">
    <source>
        <dbReference type="Pfam" id="PF12152"/>
    </source>
</evidence>
<dbReference type="InterPro" id="IPR022745">
    <property type="entry name" value="eIF4G1_eIF4E-bd"/>
</dbReference>
<dbReference type="InterPro" id="IPR044288">
    <property type="entry name" value="ZNF598/HEL2"/>
</dbReference>
<dbReference type="GO" id="GO:0061630">
    <property type="term" value="F:ubiquitin protein ligase activity"/>
    <property type="evidence" value="ECO:0007669"/>
    <property type="project" value="InterPro"/>
</dbReference>
<dbReference type="GO" id="GO:0016567">
    <property type="term" value="P:protein ubiquitination"/>
    <property type="evidence" value="ECO:0007669"/>
    <property type="project" value="TreeGrafter"/>
</dbReference>
<evidence type="ECO:0000313" key="6">
    <source>
        <dbReference type="EMBL" id="KAK1015491.1"/>
    </source>
</evidence>
<dbReference type="Proteomes" id="UP001168146">
    <property type="component" value="Unassembled WGS sequence"/>
</dbReference>
<keyword evidence="1" id="KW-0479">Metal-binding</keyword>
<feature type="domain" description="Eukaryotic translation initiation factor 4G1 eIF4E-binding" evidence="4">
    <location>
        <begin position="353"/>
        <end position="393"/>
    </location>
</feature>
<organism evidence="5 7">
    <name type="scientific">Friedmanniomyces endolithicus</name>
    <dbReference type="NCBI Taxonomy" id="329885"/>
    <lineage>
        <taxon>Eukaryota</taxon>
        <taxon>Fungi</taxon>
        <taxon>Dikarya</taxon>
        <taxon>Ascomycota</taxon>
        <taxon>Pezizomycotina</taxon>
        <taxon>Dothideomycetes</taxon>
        <taxon>Dothideomycetidae</taxon>
        <taxon>Mycosphaerellales</taxon>
        <taxon>Teratosphaeriaceae</taxon>
        <taxon>Friedmanniomyces</taxon>
    </lineage>
</organism>
<dbReference type="EMBL" id="JASUXU010000022">
    <property type="protein sequence ID" value="KAK0321146.1"/>
    <property type="molecule type" value="Genomic_DNA"/>
</dbReference>
<keyword evidence="8" id="KW-1185">Reference proteome</keyword>
<comment type="caution">
    <text evidence="5">The sequence shown here is derived from an EMBL/GenBank/DDBJ whole genome shotgun (WGS) entry which is preliminary data.</text>
</comment>
<dbReference type="PANTHER" id="PTHR22938:SF0">
    <property type="entry name" value="E3 UBIQUITIN-PROTEIN LIGASE ZNF598"/>
    <property type="match status" value="1"/>
</dbReference>
<dbReference type="Proteomes" id="UP001175353">
    <property type="component" value="Unassembled WGS sequence"/>
</dbReference>